<dbReference type="InterPro" id="IPR006067">
    <property type="entry name" value="NO2/SO3_Rdtase_4Fe4S_dom"/>
</dbReference>
<dbReference type="InterPro" id="IPR006066">
    <property type="entry name" value="NO2/SO3_Rdtase_FeS/sirohaem_BS"/>
</dbReference>
<dbReference type="NCBIfam" id="TIGR02374">
    <property type="entry name" value="nitri_red_nirB"/>
    <property type="match status" value="1"/>
</dbReference>
<reference evidence="28 29" key="1">
    <citation type="submission" date="2020-03" db="EMBL/GenBank/DDBJ databases">
        <title>Whole genome shotgun sequence of Phytohabitans houttuyneae NBRC 108639.</title>
        <authorList>
            <person name="Komaki H."/>
            <person name="Tamura T."/>
        </authorList>
    </citation>
    <scope>NUCLEOTIDE SEQUENCE [LARGE SCALE GENOMIC DNA]</scope>
    <source>
        <strain evidence="28 29">NBRC 108639</strain>
    </source>
</reference>
<evidence type="ECO:0000259" key="27">
    <source>
        <dbReference type="Pfam" id="PF18267"/>
    </source>
</evidence>
<evidence type="ECO:0000259" key="25">
    <source>
        <dbReference type="Pfam" id="PF04324"/>
    </source>
</evidence>
<keyword evidence="18" id="KW-0534">Nitrate assimilation</keyword>
<dbReference type="CDD" id="cd19944">
    <property type="entry name" value="NirB_Fer2_BFD-like_2"/>
    <property type="match status" value="1"/>
</dbReference>
<feature type="domain" description="Nitrite/Sulfite reductase ferredoxin-like" evidence="24">
    <location>
        <begin position="547"/>
        <end position="609"/>
    </location>
</feature>
<keyword evidence="8" id="KW-0004">4Fe-4S</keyword>
<evidence type="ECO:0000313" key="29">
    <source>
        <dbReference type="Proteomes" id="UP000482800"/>
    </source>
</evidence>
<evidence type="ECO:0000256" key="14">
    <source>
        <dbReference type="ARBA" id="ARBA00022827"/>
    </source>
</evidence>
<evidence type="ECO:0000256" key="9">
    <source>
        <dbReference type="ARBA" id="ARBA00022617"/>
    </source>
</evidence>
<dbReference type="Gene3D" id="1.10.10.1100">
    <property type="entry name" value="BFD-like [2Fe-2S]-binding domain"/>
    <property type="match status" value="1"/>
</dbReference>
<feature type="domain" description="FAD/NAD(P)-binding" evidence="26">
    <location>
        <begin position="4"/>
        <end position="278"/>
    </location>
</feature>
<dbReference type="GO" id="GO:0098809">
    <property type="term" value="F:nitrite reductase activity"/>
    <property type="evidence" value="ECO:0007669"/>
    <property type="project" value="InterPro"/>
</dbReference>
<dbReference type="Gene3D" id="3.50.50.60">
    <property type="entry name" value="FAD/NAD(P)-binding domain"/>
    <property type="match status" value="2"/>
</dbReference>
<dbReference type="FunFam" id="1.10.10.1100:FF:000002">
    <property type="entry name" value="Nitrite reductase large subunit"/>
    <property type="match status" value="1"/>
</dbReference>
<evidence type="ECO:0000313" key="28">
    <source>
        <dbReference type="EMBL" id="GFJ78959.1"/>
    </source>
</evidence>
<feature type="domain" description="NADH-rubredoxin oxidoreductase C-terminal" evidence="27">
    <location>
        <begin position="315"/>
        <end position="380"/>
    </location>
</feature>
<evidence type="ECO:0000256" key="7">
    <source>
        <dbReference type="ARBA" id="ARBA00012353"/>
    </source>
</evidence>
<organism evidence="28 29">
    <name type="scientific">Phytohabitans houttuyneae</name>
    <dbReference type="NCBI Taxonomy" id="1076126"/>
    <lineage>
        <taxon>Bacteria</taxon>
        <taxon>Bacillati</taxon>
        <taxon>Actinomycetota</taxon>
        <taxon>Actinomycetes</taxon>
        <taxon>Micromonosporales</taxon>
        <taxon>Micromonosporaceae</taxon>
    </lineage>
</organism>
<feature type="compositionally biased region" description="Basic and acidic residues" evidence="22">
    <location>
        <begin position="887"/>
        <end position="897"/>
    </location>
</feature>
<dbReference type="GO" id="GO:0050311">
    <property type="term" value="F:sulfite reductase (ferredoxin) activity"/>
    <property type="evidence" value="ECO:0007669"/>
    <property type="project" value="UniProtKB-EC"/>
</dbReference>
<feature type="domain" description="BFD-like [2Fe-2S]-binding" evidence="25">
    <location>
        <begin position="416"/>
        <end position="463"/>
    </location>
</feature>
<dbReference type="InterPro" id="IPR045854">
    <property type="entry name" value="NO2/SO3_Rdtase_4Fe4S_sf"/>
</dbReference>
<dbReference type="GO" id="GO:0050661">
    <property type="term" value="F:NADP binding"/>
    <property type="evidence" value="ECO:0007669"/>
    <property type="project" value="InterPro"/>
</dbReference>
<keyword evidence="29" id="KW-1185">Reference proteome</keyword>
<evidence type="ECO:0000256" key="12">
    <source>
        <dbReference type="ARBA" id="ARBA00022723"/>
    </source>
</evidence>
<dbReference type="Pfam" id="PF03460">
    <property type="entry name" value="NIR_SIR_ferr"/>
    <property type="match status" value="1"/>
</dbReference>
<feature type="domain" description="Nitrite/sulphite reductase 4Fe-4S" evidence="23">
    <location>
        <begin position="620"/>
        <end position="756"/>
    </location>
</feature>
<dbReference type="Proteomes" id="UP000482800">
    <property type="component" value="Unassembled WGS sequence"/>
</dbReference>
<comment type="subunit">
    <text evidence="21">Homodimer which associates with NirD.</text>
</comment>
<dbReference type="Pfam" id="PF07992">
    <property type="entry name" value="Pyr_redox_2"/>
    <property type="match status" value="1"/>
</dbReference>
<evidence type="ECO:0000256" key="21">
    <source>
        <dbReference type="ARBA" id="ARBA00064211"/>
    </source>
</evidence>
<evidence type="ECO:0000256" key="17">
    <source>
        <dbReference type="ARBA" id="ARBA00023014"/>
    </source>
</evidence>
<evidence type="ECO:0000256" key="15">
    <source>
        <dbReference type="ARBA" id="ARBA00023002"/>
    </source>
</evidence>
<dbReference type="FunFam" id="3.30.413.10:FF:000007">
    <property type="entry name" value="Nitrite reductase [NAD(P)H] large subunit"/>
    <property type="match status" value="1"/>
</dbReference>
<dbReference type="SUPFAM" id="SSF55124">
    <property type="entry name" value="Nitrite/Sulfite reductase N-terminal domain-like"/>
    <property type="match status" value="1"/>
</dbReference>
<comment type="caution">
    <text evidence="28">The sequence shown here is derived from an EMBL/GenBank/DDBJ whole genome shotgun (WGS) entry which is preliminary data.</text>
</comment>
<dbReference type="PANTHER" id="PTHR43809:SF1">
    <property type="entry name" value="NITRITE REDUCTASE (NADH) LARGE SUBUNIT"/>
    <property type="match status" value="1"/>
</dbReference>
<evidence type="ECO:0000259" key="24">
    <source>
        <dbReference type="Pfam" id="PF03460"/>
    </source>
</evidence>
<comment type="function">
    <text evidence="4">Catalyzes the reduction of sulfite to sulfide, a step in the biosynthesis of sulfur-containing amino acids and cofactors.</text>
</comment>
<evidence type="ECO:0000256" key="18">
    <source>
        <dbReference type="ARBA" id="ARBA00023063"/>
    </source>
</evidence>
<evidence type="ECO:0000256" key="20">
    <source>
        <dbReference type="ARBA" id="ARBA00049518"/>
    </source>
</evidence>
<comment type="cofactor">
    <cofactor evidence="2">
        <name>[4Fe-4S] cluster</name>
        <dbReference type="ChEBI" id="CHEBI:49883"/>
    </cofactor>
</comment>
<dbReference type="SUPFAM" id="SSF51905">
    <property type="entry name" value="FAD/NAD(P)-binding domain"/>
    <property type="match status" value="2"/>
</dbReference>
<dbReference type="PROSITE" id="PS00365">
    <property type="entry name" value="NIR_SIR"/>
    <property type="match status" value="1"/>
</dbReference>
<dbReference type="GO" id="GO:0015980">
    <property type="term" value="P:energy derivation by oxidation of organic compounds"/>
    <property type="evidence" value="ECO:0007669"/>
    <property type="project" value="UniProtKB-ARBA"/>
</dbReference>
<evidence type="ECO:0000256" key="3">
    <source>
        <dbReference type="ARBA" id="ARBA00001974"/>
    </source>
</evidence>
<feature type="compositionally biased region" description="Basic residues" evidence="22">
    <location>
        <begin position="861"/>
        <end position="886"/>
    </location>
</feature>
<keyword evidence="11" id="KW-0001">2Fe-2S</keyword>
<dbReference type="InterPro" id="IPR016156">
    <property type="entry name" value="FAD/NAD-linked_Rdtase_dimer_sf"/>
</dbReference>
<evidence type="ECO:0000256" key="13">
    <source>
        <dbReference type="ARBA" id="ARBA00022784"/>
    </source>
</evidence>
<dbReference type="InterPro" id="IPR041854">
    <property type="entry name" value="BFD-like_2Fe2S-bd_dom_sf"/>
</dbReference>
<evidence type="ECO:0000256" key="16">
    <source>
        <dbReference type="ARBA" id="ARBA00023004"/>
    </source>
</evidence>
<comment type="cofactor">
    <cofactor evidence="1">
        <name>siroheme</name>
        <dbReference type="ChEBI" id="CHEBI:60052"/>
    </cofactor>
</comment>
<keyword evidence="17" id="KW-0411">Iron-sulfur</keyword>
<feature type="compositionally biased region" description="Basic and acidic residues" evidence="22">
    <location>
        <begin position="960"/>
        <end position="972"/>
    </location>
</feature>
<dbReference type="FunFam" id="3.50.50.60:FF:000033">
    <property type="entry name" value="Nitrite reductase [NAD(P)H], large subunit"/>
    <property type="match status" value="1"/>
</dbReference>
<dbReference type="InterPro" id="IPR036188">
    <property type="entry name" value="FAD/NAD-bd_sf"/>
</dbReference>
<dbReference type="UniPathway" id="UPA00653"/>
<dbReference type="InterPro" id="IPR005117">
    <property type="entry name" value="NiRdtase/SiRdtase_haem-b_fer"/>
</dbReference>
<dbReference type="AlphaFoldDB" id="A0A6V8K9Y5"/>
<keyword evidence="13" id="KW-0883">Thioether bond</keyword>
<feature type="compositionally biased region" description="Basic residues" evidence="22">
    <location>
        <begin position="898"/>
        <end position="908"/>
    </location>
</feature>
<gene>
    <name evidence="28" type="primary">nasB</name>
    <name evidence="28" type="ORF">Phou_031390</name>
</gene>
<dbReference type="CDD" id="cd19943">
    <property type="entry name" value="NirB_Fer2_BFD-like_1"/>
    <property type="match status" value="1"/>
</dbReference>
<protein>
    <recommendedName>
        <fullName evidence="7">assimilatory sulfite reductase (ferredoxin)</fullName>
        <ecNumber evidence="7">1.8.7.1</ecNumber>
    </recommendedName>
</protein>
<reference evidence="28 29" key="2">
    <citation type="submission" date="2020-03" db="EMBL/GenBank/DDBJ databases">
        <authorList>
            <person name="Ichikawa N."/>
            <person name="Kimura A."/>
            <person name="Kitahashi Y."/>
            <person name="Uohara A."/>
        </authorList>
    </citation>
    <scope>NUCLEOTIDE SEQUENCE [LARGE SCALE GENOMIC DNA]</scope>
    <source>
        <strain evidence="28 29">NBRC 108639</strain>
    </source>
</reference>
<name>A0A6V8K9Y5_9ACTN</name>
<evidence type="ECO:0000259" key="26">
    <source>
        <dbReference type="Pfam" id="PF07992"/>
    </source>
</evidence>
<keyword evidence="16" id="KW-0408">Iron</keyword>
<dbReference type="EC" id="1.8.7.1" evidence="7"/>
<comment type="pathway">
    <text evidence="5">Nitrogen metabolism; nitrate reduction (assimilation).</text>
</comment>
<dbReference type="EMBL" id="BLPF01000001">
    <property type="protein sequence ID" value="GFJ78959.1"/>
    <property type="molecule type" value="Genomic_DNA"/>
</dbReference>
<evidence type="ECO:0000256" key="8">
    <source>
        <dbReference type="ARBA" id="ARBA00022485"/>
    </source>
</evidence>
<comment type="cofactor">
    <cofactor evidence="3">
        <name>FAD</name>
        <dbReference type="ChEBI" id="CHEBI:57692"/>
    </cofactor>
</comment>
<accession>A0A6V8K9Y5</accession>
<keyword evidence="15" id="KW-0560">Oxidoreductase</keyword>
<dbReference type="InterPro" id="IPR007419">
    <property type="entry name" value="BFD-like_2Fe2S-bd_dom"/>
</dbReference>
<keyword evidence="12" id="KW-0479">Metal-binding</keyword>
<dbReference type="InterPro" id="IPR036136">
    <property type="entry name" value="Nit/Sulf_reduc_fer-like_dom_sf"/>
</dbReference>
<evidence type="ECO:0000256" key="1">
    <source>
        <dbReference type="ARBA" id="ARBA00001929"/>
    </source>
</evidence>
<keyword evidence="9" id="KW-0349">Heme</keyword>
<dbReference type="SUPFAM" id="SSF56014">
    <property type="entry name" value="Nitrite and sulphite reductase 4Fe-4S domain-like"/>
    <property type="match status" value="1"/>
</dbReference>
<dbReference type="Pfam" id="PF04324">
    <property type="entry name" value="Fer2_BFD"/>
    <property type="match status" value="1"/>
</dbReference>
<dbReference type="PRINTS" id="PR00397">
    <property type="entry name" value="SIROHAEM"/>
</dbReference>
<dbReference type="GO" id="GO:0050660">
    <property type="term" value="F:flavin adenine dinucleotide binding"/>
    <property type="evidence" value="ECO:0007669"/>
    <property type="project" value="InterPro"/>
</dbReference>
<dbReference type="Gene3D" id="3.30.390.30">
    <property type="match status" value="1"/>
</dbReference>
<dbReference type="Pfam" id="PF01077">
    <property type="entry name" value="NIR_SIR"/>
    <property type="match status" value="1"/>
</dbReference>
<feature type="region of interest" description="Disordered" evidence="22">
    <location>
        <begin position="844"/>
        <end position="972"/>
    </location>
</feature>
<dbReference type="GO" id="GO:0046872">
    <property type="term" value="F:metal ion binding"/>
    <property type="evidence" value="ECO:0007669"/>
    <property type="project" value="UniProtKB-KW"/>
</dbReference>
<evidence type="ECO:0000256" key="10">
    <source>
        <dbReference type="ARBA" id="ARBA00022630"/>
    </source>
</evidence>
<dbReference type="Gene3D" id="3.30.413.10">
    <property type="entry name" value="Sulfite Reductase Hemoprotein, domain 1"/>
    <property type="match status" value="1"/>
</dbReference>
<dbReference type="PANTHER" id="PTHR43809">
    <property type="entry name" value="NITRITE REDUCTASE (NADH) LARGE SUBUNIT"/>
    <property type="match status" value="1"/>
</dbReference>
<dbReference type="GO" id="GO:0042128">
    <property type="term" value="P:nitrate assimilation"/>
    <property type="evidence" value="ECO:0007669"/>
    <property type="project" value="UniProtKB-UniPathway"/>
</dbReference>
<dbReference type="GO" id="GO:0020037">
    <property type="term" value="F:heme binding"/>
    <property type="evidence" value="ECO:0007669"/>
    <property type="project" value="InterPro"/>
</dbReference>
<evidence type="ECO:0000256" key="2">
    <source>
        <dbReference type="ARBA" id="ARBA00001966"/>
    </source>
</evidence>
<dbReference type="InterPro" id="IPR012744">
    <property type="entry name" value="Nitri_red_NirB"/>
</dbReference>
<dbReference type="PRINTS" id="PR00411">
    <property type="entry name" value="PNDRDTASEI"/>
</dbReference>
<dbReference type="InterPro" id="IPR023753">
    <property type="entry name" value="FAD/NAD-binding_dom"/>
</dbReference>
<evidence type="ECO:0000256" key="22">
    <source>
        <dbReference type="SAM" id="MobiDB-lite"/>
    </source>
</evidence>
<evidence type="ECO:0000259" key="23">
    <source>
        <dbReference type="Pfam" id="PF01077"/>
    </source>
</evidence>
<dbReference type="PRINTS" id="PR00368">
    <property type="entry name" value="FADPNR"/>
</dbReference>
<dbReference type="NCBIfam" id="NF011565">
    <property type="entry name" value="PRK14989.1"/>
    <property type="match status" value="1"/>
</dbReference>
<comment type="similarity">
    <text evidence="6">Belongs to the nitrite and sulfite reductase 4Fe-4S domain family.</text>
</comment>
<evidence type="ECO:0000256" key="6">
    <source>
        <dbReference type="ARBA" id="ARBA00010429"/>
    </source>
</evidence>
<comment type="cofactor">
    <cofactor evidence="19">
        <name>[2Fe-2S] cluster</name>
        <dbReference type="ChEBI" id="CHEBI:190135"/>
    </cofactor>
</comment>
<sequence>MTANLVVVGNGMVGQRFVEALRSRDTSGEWRVTVLAEEGRPAYDRVRLSAFFDGVSAEELSLHTPDDGVDLRLGEPVVHIDRERRVAVTGDGEYPYDALVFATGSYPFVPPVDGADLRGVFVYRTLDDLEAIRDHAKGRRTGAVIGGGLLGLEAANALRLLGLTTHVVEFAPRLMPVQVDEAGGSMLRRYVEEIGVKVHTGTATTAIRPRNDGDGLYGLTLSDGSWIQADLVVVAAGIRPRDDVARAAGLDVGERGGITVDSACRTSDERIWAIGECAAVEGRCYGLVAPGYAMAEVVADRLLGGQATFPGADMSTKLKLLGVDVASFGDAHGTTEGCLDVTFTDPATRVYAKLVLSDDAKTLLGGVLVGDASAYPTLRASVGGPLPGAPLALLAPESGGSGTGAGIAALPGGAQVCSCNAVTKDQIVGAIHEGCTDVAAIKACTRAGTSCGSCVPMLKQLLAVSGVQLSKALCEHFDHSRQELFEIVRARGIRTFSQLVTEHGQGRGCDICKPAVASILASLGNGYVLDGEQATLQDTNDHFLANIQRDGTYSVVPRIPGGEITPDKLIVIGEVARDFNLYTKITGGQRIDLFGARVEQLPQIWRRLVDAGFESGHAYGKALRTVKSCVGSTWCRYGVQDSVGLAVALELRYRGLRAPHKIKSAVSGCARECAEARSKDFGIIATDNGWNLYVGGNGGFRPRHADLFASDLSTEELVRYVDRFLMFYIRTADRLQRTAAWIEAMDGGLDHLRAVIVDDSLGICADLDAAMARHVDSYEDEWRATVEDPERVRRFTSFVNAPDTPDPSITFEVERASRCRHLASAAPWCSVYRPWEYADDGHNDRTLGSDLPVRGGGARAGRGRARRRGAGGHLPHVRRWSIRHRQPRPDRRRARDVARHRRQPRRRADRGVPAAQGGVQPAHGRVPRRAGRSGAHLPGAGAGRHGRSGRRLMTSAPFEPRGRPQRSEDGRE</sequence>
<keyword evidence="10" id="KW-0285">Flavoprotein</keyword>
<dbReference type="Pfam" id="PF18267">
    <property type="entry name" value="Rubredoxin_C"/>
    <property type="match status" value="1"/>
</dbReference>
<comment type="catalytic activity">
    <reaction evidence="20">
        <text>hydrogen sulfide + 6 oxidized [2Fe-2S]-[ferredoxin] + 3 H2O = sulfite + 6 reduced [2Fe-2S]-[ferredoxin] + 7 H(+)</text>
        <dbReference type="Rhea" id="RHEA:23132"/>
        <dbReference type="Rhea" id="RHEA-COMP:10000"/>
        <dbReference type="Rhea" id="RHEA-COMP:10001"/>
        <dbReference type="ChEBI" id="CHEBI:15377"/>
        <dbReference type="ChEBI" id="CHEBI:15378"/>
        <dbReference type="ChEBI" id="CHEBI:17359"/>
        <dbReference type="ChEBI" id="CHEBI:29919"/>
        <dbReference type="ChEBI" id="CHEBI:33737"/>
        <dbReference type="ChEBI" id="CHEBI:33738"/>
        <dbReference type="EC" id="1.8.7.1"/>
    </reaction>
</comment>
<dbReference type="InterPro" id="IPR052034">
    <property type="entry name" value="NasD-like"/>
</dbReference>
<dbReference type="InterPro" id="IPR041575">
    <property type="entry name" value="Rubredoxin_C"/>
</dbReference>
<keyword evidence="14" id="KW-0274">FAD</keyword>
<evidence type="ECO:0000256" key="5">
    <source>
        <dbReference type="ARBA" id="ARBA00005096"/>
    </source>
</evidence>
<evidence type="ECO:0000256" key="4">
    <source>
        <dbReference type="ARBA" id="ARBA00003247"/>
    </source>
</evidence>
<dbReference type="GO" id="GO:0051539">
    <property type="term" value="F:4 iron, 4 sulfur cluster binding"/>
    <property type="evidence" value="ECO:0007669"/>
    <property type="project" value="UniProtKB-KW"/>
</dbReference>
<evidence type="ECO:0000256" key="11">
    <source>
        <dbReference type="ARBA" id="ARBA00022714"/>
    </source>
</evidence>
<dbReference type="GO" id="GO:0051537">
    <property type="term" value="F:2 iron, 2 sulfur cluster binding"/>
    <property type="evidence" value="ECO:0007669"/>
    <property type="project" value="UniProtKB-KW"/>
</dbReference>
<evidence type="ECO:0000256" key="19">
    <source>
        <dbReference type="ARBA" id="ARBA00034078"/>
    </source>
</evidence>
<proteinExistence type="inferred from homology"/>